<protein>
    <recommendedName>
        <fullName evidence="3">protein-histidine N-methyltransferase</fullName>
        <ecNumber evidence="3">2.1.1.85</ecNumber>
    </recommendedName>
</protein>
<evidence type="ECO:0000256" key="2">
    <source>
        <dbReference type="ARBA" id="ARBA00004496"/>
    </source>
</evidence>
<comment type="subcellular location">
    <subcellularLocation>
        <location evidence="2">Cytoplasm</location>
    </subcellularLocation>
    <subcellularLocation>
        <location evidence="1">Nucleus</location>
    </subcellularLocation>
</comment>
<name>A0A1U7LLC6_NEOID</name>
<dbReference type="GO" id="GO:0005737">
    <property type="term" value="C:cytoplasm"/>
    <property type="evidence" value="ECO:0007669"/>
    <property type="project" value="UniProtKB-SubCell"/>
</dbReference>
<evidence type="ECO:0000256" key="6">
    <source>
        <dbReference type="ARBA" id="ARBA00022679"/>
    </source>
</evidence>
<dbReference type="SUPFAM" id="SSF53335">
    <property type="entry name" value="S-adenosyl-L-methionine-dependent methyltransferases"/>
    <property type="match status" value="1"/>
</dbReference>
<sequence>MSFSFSFEENESVESETNVHPHISPFLQPQTLDFKKMVYELPDRISYSLVQITSSIVLGRRDLYDIKLQMISEEEELLDTYIGANDLIPGIYEGGFKTWESTGDLITYLHTLPLAKRMVELGCGSGLPSCFMLMRALKQGREGLRIILQDYNESVLALSAVANILICWWICFKNSGDGEVQVTDELKEEFCSDLERRGIVVEVVSGGWKESAGFYTGMGELVVSSESWYSLDSMDDLVQLIGKIIGKEGKAVVAGKRHYFGVGGGTDMFLEQVRIRGFTGVLVKSIETGVARDIVEVSG</sequence>
<dbReference type="GO" id="GO:0018064">
    <property type="term" value="F:protein-L-histidine N-tele-methyltransferase activity"/>
    <property type="evidence" value="ECO:0007669"/>
    <property type="project" value="UniProtKB-EC"/>
</dbReference>
<dbReference type="Proteomes" id="UP000186594">
    <property type="component" value="Unassembled WGS sequence"/>
</dbReference>
<dbReference type="GO" id="GO:0005634">
    <property type="term" value="C:nucleus"/>
    <property type="evidence" value="ECO:0007669"/>
    <property type="project" value="UniProtKB-SubCell"/>
</dbReference>
<organism evidence="10 11">
    <name type="scientific">Neolecta irregularis (strain DAH-3)</name>
    <dbReference type="NCBI Taxonomy" id="1198029"/>
    <lineage>
        <taxon>Eukaryota</taxon>
        <taxon>Fungi</taxon>
        <taxon>Dikarya</taxon>
        <taxon>Ascomycota</taxon>
        <taxon>Taphrinomycotina</taxon>
        <taxon>Neolectales</taxon>
        <taxon>Neolectaceae</taxon>
        <taxon>Neolecta</taxon>
    </lineage>
</organism>
<keyword evidence="11" id="KW-1185">Reference proteome</keyword>
<keyword evidence="8" id="KW-0539">Nucleus</keyword>
<evidence type="ECO:0000256" key="9">
    <source>
        <dbReference type="ARBA" id="ARBA00038126"/>
    </source>
</evidence>
<accession>A0A1U7LLC6</accession>
<keyword evidence="4" id="KW-0963">Cytoplasm</keyword>
<dbReference type="PANTHER" id="PTHR14614">
    <property type="entry name" value="HEPATOCELLULAR CARCINOMA-ASSOCIATED ANTIGEN"/>
    <property type="match status" value="1"/>
</dbReference>
<gene>
    <name evidence="10" type="ORF">NEOLI_001966</name>
</gene>
<keyword evidence="7" id="KW-0949">S-adenosyl-L-methionine</keyword>
<evidence type="ECO:0000256" key="3">
    <source>
        <dbReference type="ARBA" id="ARBA00012533"/>
    </source>
</evidence>
<evidence type="ECO:0000313" key="10">
    <source>
        <dbReference type="EMBL" id="OLL23457.1"/>
    </source>
</evidence>
<dbReference type="OMA" id="NLLLTWH"/>
<dbReference type="InterPro" id="IPR029063">
    <property type="entry name" value="SAM-dependent_MTases_sf"/>
</dbReference>
<keyword evidence="5 10" id="KW-0489">Methyltransferase</keyword>
<dbReference type="InterPro" id="IPR019410">
    <property type="entry name" value="Methyltransf_16"/>
</dbReference>
<keyword evidence="6 10" id="KW-0808">Transferase</keyword>
<evidence type="ECO:0000256" key="7">
    <source>
        <dbReference type="ARBA" id="ARBA00022691"/>
    </source>
</evidence>
<dbReference type="EMBL" id="LXFE01001575">
    <property type="protein sequence ID" value="OLL23457.1"/>
    <property type="molecule type" value="Genomic_DNA"/>
</dbReference>
<evidence type="ECO:0000256" key="1">
    <source>
        <dbReference type="ARBA" id="ARBA00004123"/>
    </source>
</evidence>
<comment type="caution">
    <text evidence="10">The sequence shown here is derived from an EMBL/GenBank/DDBJ whole genome shotgun (WGS) entry which is preliminary data.</text>
</comment>
<comment type="similarity">
    <text evidence="9">Belongs to the methyltransferase superfamily. METTL18 family.</text>
</comment>
<dbReference type="AlphaFoldDB" id="A0A1U7LLC6"/>
<dbReference type="OrthoDB" id="1723750at2759"/>
<dbReference type="PANTHER" id="PTHR14614:SF39">
    <property type="entry name" value="HISTIDINE PROTEIN METHYLTRANSFERASE 1 HOMOLOG"/>
    <property type="match status" value="1"/>
</dbReference>
<evidence type="ECO:0000256" key="4">
    <source>
        <dbReference type="ARBA" id="ARBA00022490"/>
    </source>
</evidence>
<evidence type="ECO:0000256" key="8">
    <source>
        <dbReference type="ARBA" id="ARBA00023242"/>
    </source>
</evidence>
<dbReference type="GO" id="GO:0032259">
    <property type="term" value="P:methylation"/>
    <property type="evidence" value="ECO:0007669"/>
    <property type="project" value="UniProtKB-KW"/>
</dbReference>
<evidence type="ECO:0000256" key="5">
    <source>
        <dbReference type="ARBA" id="ARBA00022603"/>
    </source>
</evidence>
<reference evidence="10 11" key="1">
    <citation type="submission" date="2016-04" db="EMBL/GenBank/DDBJ databases">
        <title>Evolutionary innovation and constraint leading to complex multicellularity in the Ascomycota.</title>
        <authorList>
            <person name="Cisse O."/>
            <person name="Nguyen A."/>
            <person name="Hewitt D.A."/>
            <person name="Jedd G."/>
            <person name="Stajich J.E."/>
        </authorList>
    </citation>
    <scope>NUCLEOTIDE SEQUENCE [LARGE SCALE GENOMIC DNA]</scope>
    <source>
        <strain evidence="10 11">DAH-3</strain>
    </source>
</reference>
<dbReference type="EC" id="2.1.1.85" evidence="3"/>
<dbReference type="Gene3D" id="3.40.50.150">
    <property type="entry name" value="Vaccinia Virus protein VP39"/>
    <property type="match status" value="1"/>
</dbReference>
<proteinExistence type="inferred from homology"/>
<evidence type="ECO:0000313" key="11">
    <source>
        <dbReference type="Proteomes" id="UP000186594"/>
    </source>
</evidence>
<dbReference type="STRING" id="1198029.A0A1U7LLC6"/>